<comment type="subcellular location">
    <subcellularLocation>
        <location evidence="6">Membrane</location>
        <topology evidence="6">Multi-pass membrane protein</topology>
    </subcellularLocation>
</comment>
<evidence type="ECO:0000313" key="9">
    <source>
        <dbReference type="Proteomes" id="UP000315439"/>
    </source>
</evidence>
<feature type="transmembrane region" description="Helical" evidence="6">
    <location>
        <begin position="62"/>
        <end position="80"/>
    </location>
</feature>
<organism evidence="8 9">
    <name type="scientific">Aliikangiella coralliicola</name>
    <dbReference type="NCBI Taxonomy" id="2592383"/>
    <lineage>
        <taxon>Bacteria</taxon>
        <taxon>Pseudomonadati</taxon>
        <taxon>Pseudomonadota</taxon>
        <taxon>Gammaproteobacteria</taxon>
        <taxon>Oceanospirillales</taxon>
        <taxon>Pleioneaceae</taxon>
        <taxon>Aliikangiella</taxon>
    </lineage>
</organism>
<dbReference type="InterPro" id="IPR019533">
    <property type="entry name" value="Peptidase_S26"/>
</dbReference>
<evidence type="ECO:0000256" key="5">
    <source>
        <dbReference type="PIRSR" id="PIRSR600223-1"/>
    </source>
</evidence>
<comment type="similarity">
    <text evidence="1 6">Belongs to the peptidase S26 family.</text>
</comment>
<accession>A0A545U8H6</accession>
<evidence type="ECO:0000256" key="1">
    <source>
        <dbReference type="ARBA" id="ARBA00009370"/>
    </source>
</evidence>
<dbReference type="CDD" id="cd06530">
    <property type="entry name" value="S26_SPase_I"/>
    <property type="match status" value="1"/>
</dbReference>
<dbReference type="PROSITE" id="PS00501">
    <property type="entry name" value="SPASE_I_1"/>
    <property type="match status" value="1"/>
</dbReference>
<dbReference type="Proteomes" id="UP000315439">
    <property type="component" value="Unassembled WGS sequence"/>
</dbReference>
<feature type="transmembrane region" description="Helical" evidence="6">
    <location>
        <begin position="36"/>
        <end position="56"/>
    </location>
</feature>
<evidence type="ECO:0000256" key="6">
    <source>
        <dbReference type="RuleBase" id="RU362042"/>
    </source>
</evidence>
<sequence>MPSSLKTTLFWLKLSLMSLVLPGIGHFSINQFRQSISLPGILFLGIALIGWSGLFFWKNGSWILLAWVGAVYVYAFVDLVRKARSKRLNLQKDIITDSLPVRGSAWWHTLIYVCISLTIALLLIIQKSMFFGFQIYRIPSASMLPTLKVGDLIVADTRWFSLKQPVSSDIVVFKRSQKDKIFYIKRIIVTSEQTVEINDGLLKINGQIFKENIRPKSLKKRKIATDHYFLIGDNFNHSFDSRHWGEIPRKNIVGKYRRKLFAEAKPDS</sequence>
<dbReference type="PANTHER" id="PTHR43390">
    <property type="entry name" value="SIGNAL PEPTIDASE I"/>
    <property type="match status" value="1"/>
</dbReference>
<name>A0A545U8H6_9GAMM</name>
<feature type="domain" description="Peptidase S26" evidence="7">
    <location>
        <begin position="117"/>
        <end position="257"/>
    </location>
</feature>
<evidence type="ECO:0000313" key="8">
    <source>
        <dbReference type="EMBL" id="TQV85775.1"/>
    </source>
</evidence>
<dbReference type="GO" id="GO:0009003">
    <property type="term" value="F:signal peptidase activity"/>
    <property type="evidence" value="ECO:0007669"/>
    <property type="project" value="UniProtKB-EC"/>
</dbReference>
<feature type="active site" evidence="5">
    <location>
        <position position="142"/>
    </location>
</feature>
<gene>
    <name evidence="8" type="primary">lepB</name>
    <name evidence="8" type="ORF">FLL46_17780</name>
</gene>
<keyword evidence="6" id="KW-0472">Membrane</keyword>
<protein>
    <recommendedName>
        <fullName evidence="2 6">Signal peptidase I</fullName>
        <ecNumber evidence="6">3.4.21.89</ecNumber>
    </recommendedName>
</protein>
<dbReference type="InterPro" id="IPR019756">
    <property type="entry name" value="Pept_S26A_signal_pept_1_Ser-AS"/>
</dbReference>
<evidence type="ECO:0000256" key="3">
    <source>
        <dbReference type="ARBA" id="ARBA00022670"/>
    </source>
</evidence>
<dbReference type="InterPro" id="IPR000223">
    <property type="entry name" value="Pept_S26A_signal_pept_1"/>
</dbReference>
<dbReference type="SUPFAM" id="SSF51306">
    <property type="entry name" value="LexA/Signal peptidase"/>
    <property type="match status" value="1"/>
</dbReference>
<evidence type="ECO:0000256" key="4">
    <source>
        <dbReference type="ARBA" id="ARBA00022801"/>
    </source>
</evidence>
<keyword evidence="4 6" id="KW-0378">Hydrolase</keyword>
<evidence type="ECO:0000256" key="2">
    <source>
        <dbReference type="ARBA" id="ARBA00019232"/>
    </source>
</evidence>
<dbReference type="NCBIfam" id="TIGR02227">
    <property type="entry name" value="sigpep_I_bact"/>
    <property type="match status" value="1"/>
</dbReference>
<dbReference type="EC" id="3.4.21.89" evidence="6"/>
<comment type="catalytic activity">
    <reaction evidence="6">
        <text>Cleavage of hydrophobic, N-terminal signal or leader sequences from secreted and periplasmic proteins.</text>
        <dbReference type="EC" id="3.4.21.89"/>
    </reaction>
</comment>
<dbReference type="AlphaFoldDB" id="A0A545U8H6"/>
<dbReference type="Pfam" id="PF10502">
    <property type="entry name" value="Peptidase_S26"/>
    <property type="match status" value="1"/>
</dbReference>
<dbReference type="Gene3D" id="2.10.109.10">
    <property type="entry name" value="Umud Fragment, subunit A"/>
    <property type="match status" value="1"/>
</dbReference>
<dbReference type="PANTHER" id="PTHR43390:SF1">
    <property type="entry name" value="CHLOROPLAST PROCESSING PEPTIDASE"/>
    <property type="match status" value="1"/>
</dbReference>
<evidence type="ECO:0000259" key="7">
    <source>
        <dbReference type="Pfam" id="PF10502"/>
    </source>
</evidence>
<keyword evidence="9" id="KW-1185">Reference proteome</keyword>
<dbReference type="EMBL" id="VIKS01000011">
    <property type="protein sequence ID" value="TQV85775.1"/>
    <property type="molecule type" value="Genomic_DNA"/>
</dbReference>
<dbReference type="GO" id="GO:0006465">
    <property type="term" value="P:signal peptide processing"/>
    <property type="evidence" value="ECO:0007669"/>
    <property type="project" value="InterPro"/>
</dbReference>
<feature type="transmembrane region" description="Helical" evidence="6">
    <location>
        <begin position="105"/>
        <end position="125"/>
    </location>
</feature>
<keyword evidence="3 6" id="KW-0645">Protease</keyword>
<reference evidence="8 9" key="1">
    <citation type="submission" date="2019-07" db="EMBL/GenBank/DDBJ databases">
        <title>Draft genome for Aliikangiella sp. M105.</title>
        <authorList>
            <person name="Wang G."/>
        </authorList>
    </citation>
    <scope>NUCLEOTIDE SEQUENCE [LARGE SCALE GENOMIC DNA]</scope>
    <source>
        <strain evidence="8 9">M105</strain>
    </source>
</reference>
<dbReference type="OrthoDB" id="5986739at2"/>
<dbReference type="GO" id="GO:0016020">
    <property type="term" value="C:membrane"/>
    <property type="evidence" value="ECO:0007669"/>
    <property type="project" value="UniProtKB-SubCell"/>
</dbReference>
<proteinExistence type="inferred from homology"/>
<dbReference type="PRINTS" id="PR00727">
    <property type="entry name" value="LEADERPTASE"/>
</dbReference>
<keyword evidence="6" id="KW-1133">Transmembrane helix</keyword>
<dbReference type="InterPro" id="IPR036286">
    <property type="entry name" value="LexA/Signal_pep-like_sf"/>
</dbReference>
<feature type="transmembrane region" description="Helical" evidence="6">
    <location>
        <begin position="12"/>
        <end position="29"/>
    </location>
</feature>
<feature type="active site" evidence="5">
    <location>
        <position position="185"/>
    </location>
</feature>
<dbReference type="GO" id="GO:0004252">
    <property type="term" value="F:serine-type endopeptidase activity"/>
    <property type="evidence" value="ECO:0007669"/>
    <property type="project" value="InterPro"/>
</dbReference>
<keyword evidence="6" id="KW-0812">Transmembrane</keyword>
<comment type="caution">
    <text evidence="8">The sequence shown here is derived from an EMBL/GenBank/DDBJ whole genome shotgun (WGS) entry which is preliminary data.</text>
</comment>